<reference evidence="9" key="1">
    <citation type="submission" date="2013-08" db="EMBL/GenBank/DDBJ databases">
        <authorList>
            <person name="Durkin A.S."/>
            <person name="Haft D.R."/>
            <person name="McCorrison J."/>
            <person name="Torralba M."/>
            <person name="Gillis M."/>
            <person name="Haft D.H."/>
            <person name="Methe B."/>
            <person name="Sutton G."/>
            <person name="Nelson K.E."/>
        </authorList>
    </citation>
    <scope>NUCLEOTIDE SEQUENCE [LARGE SCALE GENOMIC DNA]</scope>
    <source>
        <strain evidence="9">F0233</strain>
    </source>
</reference>
<keyword evidence="10" id="KW-1185">Reference proteome</keyword>
<dbReference type="InterPro" id="IPR004872">
    <property type="entry name" value="Lipoprotein_NlpA"/>
</dbReference>
<dbReference type="EMBL" id="ACVN02000185">
    <property type="protein sequence ID" value="ERK55458.1"/>
    <property type="molecule type" value="Genomic_DNA"/>
</dbReference>
<name>U2RPK1_9ACTN</name>
<keyword evidence="3" id="KW-0472">Membrane</keyword>
<keyword evidence="5 6" id="KW-0449">Lipoprotein</keyword>
<dbReference type="Proteomes" id="UP000017052">
    <property type="component" value="Unassembled WGS sequence"/>
</dbReference>
<feature type="lipid moiety-binding region" description="S-diacylglycerol cysteine" evidence="7">
    <location>
        <position position="25"/>
    </location>
</feature>
<evidence type="ECO:0000256" key="8">
    <source>
        <dbReference type="SAM" id="SignalP"/>
    </source>
</evidence>
<comment type="similarity">
    <text evidence="6">Belongs to the nlpA lipoprotein family.</text>
</comment>
<evidence type="ECO:0000256" key="2">
    <source>
        <dbReference type="ARBA" id="ARBA00022729"/>
    </source>
</evidence>
<dbReference type="Pfam" id="PF03180">
    <property type="entry name" value="Lipoprotein_9"/>
    <property type="match status" value="1"/>
</dbReference>
<feature type="chain" id="PRO_5038410031" description="Lipoprotein" evidence="8">
    <location>
        <begin position="24"/>
        <end position="298"/>
    </location>
</feature>
<keyword evidence="2 8" id="KW-0732">Signal</keyword>
<accession>U2RPK1</accession>
<dbReference type="AlphaFoldDB" id="U2RPK1"/>
<protein>
    <recommendedName>
        <fullName evidence="6">Lipoprotein</fullName>
    </recommendedName>
</protein>
<sequence length="298" mass="31183">MKENLMKRALAAGLALVVAVGLAGCSGSSTGSNGSGKDGATVKVGVYGDNNEPWETAAENLKNDENIDVELVKFSDYVQPNQALSDGSVDLNSFQTEIYLDTYNSEHGTDLTSIGYTIIEPMGLYSHRVSSVGDLADGATVTIPNDVSNGGRALKLLEKAGLITVNPDAGLTPGLDDVTGNPKNLRITQLDAAQTARSLDDADLAAINADIAVDAGLTPSADALLREEVGEASKPYYNVIAARASDVDDETYRTVVRYFQSDEVARTIADVYKGSQFPVWDGAPSASPSATASQSKAA</sequence>
<evidence type="ECO:0000313" key="9">
    <source>
        <dbReference type="EMBL" id="ERK55458.1"/>
    </source>
</evidence>
<dbReference type="Gene3D" id="3.40.190.10">
    <property type="entry name" value="Periplasmic binding protein-like II"/>
    <property type="match status" value="2"/>
</dbReference>
<dbReference type="GO" id="GO:0016020">
    <property type="term" value="C:membrane"/>
    <property type="evidence" value="ECO:0007669"/>
    <property type="project" value="UniProtKB-SubCell"/>
</dbReference>
<keyword evidence="4" id="KW-0564">Palmitate</keyword>
<evidence type="ECO:0000256" key="1">
    <source>
        <dbReference type="ARBA" id="ARBA00004635"/>
    </source>
</evidence>
<proteinExistence type="inferred from homology"/>
<comment type="caution">
    <text evidence="9">The sequence shown here is derived from an EMBL/GenBank/DDBJ whole genome shotgun (WGS) entry which is preliminary data.</text>
</comment>
<feature type="signal peptide" evidence="8">
    <location>
        <begin position="1"/>
        <end position="23"/>
    </location>
</feature>
<gene>
    <name evidence="9" type="ORF">HMPREF0682_2414</name>
</gene>
<comment type="subcellular location">
    <subcellularLocation>
        <location evidence="1">Membrane</location>
        <topology evidence="1">Lipid-anchor</topology>
    </subcellularLocation>
</comment>
<evidence type="ECO:0000313" key="10">
    <source>
        <dbReference type="Proteomes" id="UP000017052"/>
    </source>
</evidence>
<dbReference type="PANTHER" id="PTHR30429:SF3">
    <property type="entry name" value="LIPOPROTEIN"/>
    <property type="match status" value="1"/>
</dbReference>
<evidence type="ECO:0000256" key="7">
    <source>
        <dbReference type="PIRSR" id="PIRSR002854-1"/>
    </source>
</evidence>
<evidence type="ECO:0000256" key="5">
    <source>
        <dbReference type="ARBA" id="ARBA00023288"/>
    </source>
</evidence>
<dbReference type="PANTHER" id="PTHR30429">
    <property type="entry name" value="D-METHIONINE-BINDING LIPOPROTEIN METQ"/>
    <property type="match status" value="1"/>
</dbReference>
<organism evidence="9 10">
    <name type="scientific">Propionibacterium acidifaciens F0233</name>
    <dbReference type="NCBI Taxonomy" id="553198"/>
    <lineage>
        <taxon>Bacteria</taxon>
        <taxon>Bacillati</taxon>
        <taxon>Actinomycetota</taxon>
        <taxon>Actinomycetes</taxon>
        <taxon>Propionibacteriales</taxon>
        <taxon>Propionibacteriaceae</taxon>
        <taxon>Propionibacterium</taxon>
    </lineage>
</organism>
<evidence type="ECO:0000256" key="3">
    <source>
        <dbReference type="ARBA" id="ARBA00023136"/>
    </source>
</evidence>
<dbReference type="PIRSF" id="PIRSF002854">
    <property type="entry name" value="MetQ"/>
    <property type="match status" value="1"/>
</dbReference>
<dbReference type="SUPFAM" id="SSF53850">
    <property type="entry name" value="Periplasmic binding protein-like II"/>
    <property type="match status" value="1"/>
</dbReference>
<evidence type="ECO:0000256" key="6">
    <source>
        <dbReference type="PIRNR" id="PIRNR002854"/>
    </source>
</evidence>
<evidence type="ECO:0000256" key="4">
    <source>
        <dbReference type="ARBA" id="ARBA00023139"/>
    </source>
</evidence>
<dbReference type="PROSITE" id="PS51257">
    <property type="entry name" value="PROKAR_LIPOPROTEIN"/>
    <property type="match status" value="1"/>
</dbReference>